<protein>
    <submittedName>
        <fullName evidence="14">Delta6/8 desaturase</fullName>
    </submittedName>
</protein>
<evidence type="ECO:0000256" key="5">
    <source>
        <dbReference type="ARBA" id="ARBA00022723"/>
    </source>
</evidence>
<keyword evidence="4 12" id="KW-0812">Transmembrane</keyword>
<dbReference type="GO" id="GO:0020037">
    <property type="term" value="F:heme binding"/>
    <property type="evidence" value="ECO:0007669"/>
    <property type="project" value="InterPro"/>
</dbReference>
<proteinExistence type="evidence at transcript level"/>
<dbReference type="GO" id="GO:0006629">
    <property type="term" value="P:lipid metabolic process"/>
    <property type="evidence" value="ECO:0007669"/>
    <property type="project" value="UniProtKB-KW"/>
</dbReference>
<dbReference type="SMART" id="SM01117">
    <property type="entry name" value="Cyt-b5"/>
    <property type="match status" value="1"/>
</dbReference>
<comment type="similarity">
    <text evidence="2">Belongs to the fatty acid desaturase type 1 family.</text>
</comment>
<dbReference type="PIRSF" id="PIRSF015921">
    <property type="entry name" value="FA_sphinglp_des"/>
    <property type="match status" value="1"/>
</dbReference>
<dbReference type="GO" id="GO:0016020">
    <property type="term" value="C:membrane"/>
    <property type="evidence" value="ECO:0007669"/>
    <property type="project" value="UniProtKB-SubCell"/>
</dbReference>
<name>A0A809VLF4_9STRA</name>
<keyword evidence="5" id="KW-0479">Metal-binding</keyword>
<feature type="transmembrane region" description="Helical" evidence="12">
    <location>
        <begin position="316"/>
        <end position="337"/>
    </location>
</feature>
<dbReference type="PROSITE" id="PS00191">
    <property type="entry name" value="CYTOCHROME_B5_1"/>
    <property type="match status" value="1"/>
</dbReference>
<keyword evidence="10 12" id="KW-0472">Membrane</keyword>
<gene>
    <name evidence="14" type="primary">des-3</name>
</gene>
<dbReference type="PANTHER" id="PTHR19353">
    <property type="entry name" value="FATTY ACID DESATURASE 2"/>
    <property type="match status" value="1"/>
</dbReference>
<keyword evidence="8" id="KW-0408">Iron</keyword>
<accession>A0A809VLF4</accession>
<keyword evidence="7" id="KW-0560">Oxidoreductase</keyword>
<dbReference type="InterPro" id="IPR012171">
    <property type="entry name" value="Fatty_acid_desaturase"/>
</dbReference>
<feature type="transmembrane region" description="Helical" evidence="12">
    <location>
        <begin position="255"/>
        <end position="279"/>
    </location>
</feature>
<dbReference type="GO" id="GO:0016717">
    <property type="term" value="F:oxidoreductase activity, acting on paired donors, with oxidation of a pair of donors resulting in the reduction of molecular oxygen to two molecules of water"/>
    <property type="evidence" value="ECO:0007669"/>
    <property type="project" value="TreeGrafter"/>
</dbReference>
<comment type="subcellular location">
    <subcellularLocation>
        <location evidence="1">Membrane</location>
        <topology evidence="1">Multi-pass membrane protein</topology>
    </subcellularLocation>
</comment>
<evidence type="ECO:0000256" key="11">
    <source>
        <dbReference type="SAM" id="MobiDB-lite"/>
    </source>
</evidence>
<evidence type="ECO:0000256" key="12">
    <source>
        <dbReference type="SAM" id="Phobius"/>
    </source>
</evidence>
<evidence type="ECO:0000256" key="4">
    <source>
        <dbReference type="ARBA" id="ARBA00022692"/>
    </source>
</evidence>
<feature type="transmembrane region" description="Helical" evidence="12">
    <location>
        <begin position="133"/>
        <end position="150"/>
    </location>
</feature>
<feature type="compositionally biased region" description="Basic and acidic residues" evidence="11">
    <location>
        <begin position="1"/>
        <end position="10"/>
    </location>
</feature>
<evidence type="ECO:0000256" key="10">
    <source>
        <dbReference type="ARBA" id="ARBA00023136"/>
    </source>
</evidence>
<dbReference type="Pfam" id="PF00173">
    <property type="entry name" value="Cyt-b5"/>
    <property type="match status" value="1"/>
</dbReference>
<dbReference type="CDD" id="cd03506">
    <property type="entry name" value="Delta6-FADS-like"/>
    <property type="match status" value="1"/>
</dbReference>
<dbReference type="SUPFAM" id="SSF55856">
    <property type="entry name" value="Cytochrome b5-like heme/steroid binding domain"/>
    <property type="match status" value="1"/>
</dbReference>
<evidence type="ECO:0000256" key="6">
    <source>
        <dbReference type="ARBA" id="ARBA00022989"/>
    </source>
</evidence>
<keyword evidence="3" id="KW-0349">Heme</keyword>
<evidence type="ECO:0000256" key="8">
    <source>
        <dbReference type="ARBA" id="ARBA00023004"/>
    </source>
</evidence>
<dbReference type="InterPro" id="IPR001199">
    <property type="entry name" value="Cyt_B5-like_heme/steroid-bd"/>
</dbReference>
<dbReference type="InterPro" id="IPR005804">
    <property type="entry name" value="FA_desaturase_dom"/>
</dbReference>
<dbReference type="InterPro" id="IPR036400">
    <property type="entry name" value="Cyt_B5-like_heme/steroid_sf"/>
</dbReference>
<dbReference type="PANTHER" id="PTHR19353:SF88">
    <property type="entry name" value="DELTA(5) FATTY ACID DESATURASE FAT-4"/>
    <property type="match status" value="1"/>
</dbReference>
<evidence type="ECO:0000256" key="1">
    <source>
        <dbReference type="ARBA" id="ARBA00004141"/>
    </source>
</evidence>
<feature type="region of interest" description="Disordered" evidence="11">
    <location>
        <begin position="1"/>
        <end position="20"/>
    </location>
</feature>
<evidence type="ECO:0000313" key="14">
    <source>
        <dbReference type="EMBL" id="BCB67648.1"/>
    </source>
</evidence>
<evidence type="ECO:0000256" key="7">
    <source>
        <dbReference type="ARBA" id="ARBA00023002"/>
    </source>
</evidence>
<keyword evidence="6 12" id="KW-1133">Transmembrane helix</keyword>
<organism evidence="14">
    <name type="scientific">Parietichytrium sp</name>
    <dbReference type="NCBI Taxonomy" id="1689869"/>
    <lineage>
        <taxon>Eukaryota</taxon>
        <taxon>Sar</taxon>
        <taxon>Stramenopiles</taxon>
        <taxon>Bigyra</taxon>
        <taxon>Labyrinthulomycetes</taxon>
        <taxon>Thraustochytrida</taxon>
        <taxon>Thraustochytriidae</taxon>
        <taxon>Parietichytrium</taxon>
    </lineage>
</organism>
<dbReference type="AlphaFoldDB" id="A0A809VLF4"/>
<dbReference type="EMBL" id="LC530196">
    <property type="protein sequence ID" value="BCB67648.1"/>
    <property type="molecule type" value="mRNA"/>
</dbReference>
<dbReference type="GO" id="GO:0046872">
    <property type="term" value="F:metal ion binding"/>
    <property type="evidence" value="ECO:0007669"/>
    <property type="project" value="UniProtKB-KW"/>
</dbReference>
<dbReference type="Gene3D" id="3.10.120.10">
    <property type="entry name" value="Cytochrome b5-like heme/steroid binding domain"/>
    <property type="match status" value="1"/>
</dbReference>
<feature type="domain" description="Cytochrome b5 heme-binding" evidence="13">
    <location>
        <begin position="30"/>
        <end position="94"/>
    </location>
</feature>
<evidence type="ECO:0000256" key="9">
    <source>
        <dbReference type="ARBA" id="ARBA00023098"/>
    </source>
</evidence>
<evidence type="ECO:0000256" key="2">
    <source>
        <dbReference type="ARBA" id="ARBA00009295"/>
    </source>
</evidence>
<reference evidence="14" key="1">
    <citation type="submission" date="2020-03" db="EMBL/GenBank/DDBJ databases">
        <title>A novel DHA synthesis system in thraustochytrids and its modification to produce EPA and n-3DPA.</title>
        <authorList>
            <person name="Ishibashi Y."/>
            <person name="Goda H."/>
            <person name="Hamaguchi R."/>
            <person name="Sakaguchi K."/>
            <person name="Sekiguchi T."/>
            <person name="Ishiwata Y."/>
            <person name="Okita Y."/>
            <person name="Mochinaga S."/>
            <person name="Ikeuchi S."/>
            <person name="Mizoguchi T."/>
            <person name="Mori K."/>
            <person name="Tashiro K."/>
            <person name="Okino N."/>
            <person name="Honda D."/>
            <person name="Hayashi M."/>
            <person name="Ito M."/>
        </authorList>
    </citation>
    <scope>NUCLEOTIDE SEQUENCE</scope>
    <source>
        <strain evidence="14">SEK358</strain>
    </source>
</reference>
<dbReference type="PROSITE" id="PS50255">
    <property type="entry name" value="CYTOCHROME_B5_2"/>
    <property type="match status" value="1"/>
</dbReference>
<dbReference type="InterPro" id="IPR018506">
    <property type="entry name" value="Cyt_B5_heme-BS"/>
</dbReference>
<sequence>MGRGGEKSEVDQVQPQKTEQLQKAKWEDVVRINGVEYDVTDYLRKHPGGSVIKYGLANTGADATSLFEAFHMRSKKAQMVLKSLPKRAPVLEIQPNQLPEEQTKEAEMLRDFKKFEDEVRRDGLMEPSFWHRAYRLSELVGMFTLGLYLFSLNTPLSIAAGVLVHGLFGAFCGWCQHEAGHGSFFYSLWWGKRVQAMLIGFGLGTSGDMWNMMHNKHHAATQKVHHDLDIDTTPFVAFFNTAFEKNRWKGFSKAWVRFQAFTFIPVTSGMIVMLFWLFFLHPRRVVQKKNFEEGFWMLSSHIVRTYLFHLVTGWESLAACYLVGYWACMWVSGMYLFGHFSLSHTHMDIVEADVHKNWVRYAVDHTVDISPSNPLVCWVMGYLNMQTIHHLWPAMPQYHQVEVSRRFAIFAKKHGLNYRVVSYFEAWRLMLQNLADVGSHYHENGVKRAPKKAKAQ</sequence>
<evidence type="ECO:0000259" key="13">
    <source>
        <dbReference type="PROSITE" id="PS50255"/>
    </source>
</evidence>
<evidence type="ECO:0000256" key="3">
    <source>
        <dbReference type="ARBA" id="ARBA00022617"/>
    </source>
</evidence>
<keyword evidence="9" id="KW-0443">Lipid metabolism</keyword>
<dbReference type="Pfam" id="PF00487">
    <property type="entry name" value="FA_desaturase"/>
    <property type="match status" value="1"/>
</dbReference>